<dbReference type="VEuPathDB" id="FungiDB:EMCG_08043"/>
<reference evidence="2" key="1">
    <citation type="journal article" date="2015" name="PLoS Genet.">
        <title>The dynamic genome and transcriptome of the human fungal pathogen Blastomyces and close relative Emmonsia.</title>
        <authorList>
            <person name="Munoz J.F."/>
            <person name="Gauthier G.M."/>
            <person name="Desjardins C.A."/>
            <person name="Gallo J.E."/>
            <person name="Holder J."/>
            <person name="Sullivan T.D."/>
            <person name="Marty A.J."/>
            <person name="Carmen J.C."/>
            <person name="Chen Z."/>
            <person name="Ding L."/>
            <person name="Gujja S."/>
            <person name="Magrini V."/>
            <person name="Misas E."/>
            <person name="Mitreva M."/>
            <person name="Priest M."/>
            <person name="Saif S."/>
            <person name="Whiston E.A."/>
            <person name="Young S."/>
            <person name="Zeng Q."/>
            <person name="Goldman W.E."/>
            <person name="Mardis E.R."/>
            <person name="Taylor J.W."/>
            <person name="McEwen J.G."/>
            <person name="Clay O.K."/>
            <person name="Klein B.S."/>
            <person name="Cuomo C.A."/>
        </authorList>
    </citation>
    <scope>NUCLEOTIDE SEQUENCE [LARGE SCALE GENOMIC DNA]</scope>
    <source>
        <strain evidence="2">UAMH 3008</strain>
    </source>
</reference>
<evidence type="ECO:0000313" key="1">
    <source>
        <dbReference type="EMBL" id="KKZ66272.1"/>
    </source>
</evidence>
<proteinExistence type="predicted"/>
<comment type="caution">
    <text evidence="1">The sequence shown here is derived from an EMBL/GenBank/DDBJ whole genome shotgun (WGS) entry which is preliminary data.</text>
</comment>
<gene>
    <name evidence="1" type="ORF">EMCG_08043</name>
</gene>
<accession>A0A0G2I6L4</accession>
<dbReference type="Proteomes" id="UP000034164">
    <property type="component" value="Unassembled WGS sequence"/>
</dbReference>
<dbReference type="AlphaFoldDB" id="A0A0G2I6L4"/>
<dbReference type="OrthoDB" id="284184at2759"/>
<protein>
    <recommendedName>
        <fullName evidence="3">AB hydrolase-1 domain-containing protein</fullName>
    </recommendedName>
</protein>
<organism evidence="1 2">
    <name type="scientific">[Emmonsia] crescens</name>
    <dbReference type="NCBI Taxonomy" id="73230"/>
    <lineage>
        <taxon>Eukaryota</taxon>
        <taxon>Fungi</taxon>
        <taxon>Dikarya</taxon>
        <taxon>Ascomycota</taxon>
        <taxon>Pezizomycotina</taxon>
        <taxon>Eurotiomycetes</taxon>
        <taxon>Eurotiomycetidae</taxon>
        <taxon>Onygenales</taxon>
        <taxon>Ajellomycetaceae</taxon>
        <taxon>Emergomyces</taxon>
    </lineage>
</organism>
<dbReference type="EMBL" id="LCZI01000501">
    <property type="protein sequence ID" value="KKZ66272.1"/>
    <property type="molecule type" value="Genomic_DNA"/>
</dbReference>
<dbReference type="SUPFAM" id="SSF53474">
    <property type="entry name" value="alpha/beta-Hydrolases"/>
    <property type="match status" value="1"/>
</dbReference>
<evidence type="ECO:0000313" key="2">
    <source>
        <dbReference type="Proteomes" id="UP000034164"/>
    </source>
</evidence>
<name>A0A0G2I6L4_9EURO</name>
<evidence type="ECO:0008006" key="3">
    <source>
        <dbReference type="Google" id="ProtNLM"/>
    </source>
</evidence>
<dbReference type="Gene3D" id="3.40.50.1820">
    <property type="entry name" value="alpha/beta hydrolase"/>
    <property type="match status" value="1"/>
</dbReference>
<dbReference type="InterPro" id="IPR029058">
    <property type="entry name" value="AB_hydrolase_fold"/>
</dbReference>
<sequence length="199" mass="22450">MHADRPQLEWMREILCARGVLRDFLMRGGDGDGDADGDGKGSGNIELREYAKDGSVYKEDFFRRMTDNEAAGIGPALCWYRAMTENVYFEAEKMLDKEALVLKVPTLFVACPGDAVCRPEFIEGLKQAGLVPDLTVVEVNGCGHWRIIYEKAEETADVIGRFLKETVWVEVAEWPSLFSAKCFEDSIFCFLGILRFKTE</sequence>